<dbReference type="SUPFAM" id="SSF53335">
    <property type="entry name" value="S-adenosyl-L-methionine-dependent methyltransferases"/>
    <property type="match status" value="1"/>
</dbReference>
<name>A0A024K1N3_9MYCO</name>
<dbReference type="Gene3D" id="3.40.50.150">
    <property type="entry name" value="Vaccinia Virus protein VP39"/>
    <property type="match status" value="1"/>
</dbReference>
<reference evidence="6" key="1">
    <citation type="journal article" date="2014" name="Genome Announc.">
        <title>Draft Genome Sequence of Mycobacterium triplex DSM 44626.</title>
        <authorList>
            <person name="Sassi M."/>
            <person name="Croce O."/>
            <person name="Robert C."/>
            <person name="Raoult D."/>
            <person name="Drancourt M."/>
        </authorList>
    </citation>
    <scope>NUCLEOTIDE SEQUENCE [LARGE SCALE GENOMIC DNA]</scope>
    <source>
        <strain evidence="6">DSM 44626</strain>
    </source>
</reference>
<evidence type="ECO:0000256" key="4">
    <source>
        <dbReference type="ARBA" id="ARBA00047942"/>
    </source>
</evidence>
<dbReference type="Pfam" id="PF20473">
    <property type="entry name" value="MmeI_Mtase"/>
    <property type="match status" value="1"/>
</dbReference>
<dbReference type="STRING" id="47839.BN973_03789"/>
<gene>
    <name evidence="7" type="ORF">AWC29_12835</name>
    <name evidence="6" type="ORF">BN973_03789</name>
</gene>
<dbReference type="EMBL" id="LQPY01000017">
    <property type="protein sequence ID" value="ORX04788.1"/>
    <property type="molecule type" value="Genomic_DNA"/>
</dbReference>
<dbReference type="InterPro" id="IPR029063">
    <property type="entry name" value="SAM-dependent_MTases_sf"/>
</dbReference>
<proteinExistence type="predicted"/>
<reference evidence="6" key="2">
    <citation type="submission" date="2014-04" db="EMBL/GenBank/DDBJ databases">
        <authorList>
            <person name="Xu Y.W."/>
            <person name="Yang Q."/>
        </authorList>
    </citation>
    <scope>NUCLEOTIDE SEQUENCE</scope>
    <source>
        <strain evidence="6">DSM 44626</strain>
    </source>
</reference>
<dbReference type="EMBL" id="HG964446">
    <property type="protein sequence ID" value="CDO89413.1"/>
    <property type="molecule type" value="Genomic_DNA"/>
</dbReference>
<evidence type="ECO:0000313" key="7">
    <source>
        <dbReference type="EMBL" id="ORX04788.1"/>
    </source>
</evidence>
<accession>A0A024K1N3</accession>
<evidence type="ECO:0000256" key="3">
    <source>
        <dbReference type="ARBA" id="ARBA00022679"/>
    </source>
</evidence>
<dbReference type="EC" id="2.1.1.72" evidence="1"/>
<dbReference type="OrthoDB" id="4280289at2"/>
<evidence type="ECO:0000256" key="2">
    <source>
        <dbReference type="ARBA" id="ARBA00022603"/>
    </source>
</evidence>
<dbReference type="AlphaFoldDB" id="A0A024K1N3"/>
<keyword evidence="2" id="KW-0489">Methyltransferase</keyword>
<dbReference type="PANTHER" id="PTHR33841">
    <property type="entry name" value="DNA METHYLTRANSFERASE YEEA-RELATED"/>
    <property type="match status" value="1"/>
</dbReference>
<dbReference type="Proteomes" id="UP000028880">
    <property type="component" value="Unassembled WGS sequence"/>
</dbReference>
<evidence type="ECO:0000313" key="6">
    <source>
        <dbReference type="EMBL" id="CDO89413.1"/>
    </source>
</evidence>
<organism evidence="6">
    <name type="scientific">Mycobacterium triplex</name>
    <dbReference type="NCBI Taxonomy" id="47839"/>
    <lineage>
        <taxon>Bacteria</taxon>
        <taxon>Bacillati</taxon>
        <taxon>Actinomycetota</taxon>
        <taxon>Actinomycetes</taxon>
        <taxon>Mycobacteriales</taxon>
        <taxon>Mycobacteriaceae</taxon>
        <taxon>Mycobacterium</taxon>
        <taxon>Mycobacterium simiae complex</taxon>
    </lineage>
</organism>
<comment type="catalytic activity">
    <reaction evidence="4">
        <text>a 2'-deoxyadenosine in DNA + S-adenosyl-L-methionine = an N(6)-methyl-2'-deoxyadenosine in DNA + S-adenosyl-L-homocysteine + H(+)</text>
        <dbReference type="Rhea" id="RHEA:15197"/>
        <dbReference type="Rhea" id="RHEA-COMP:12418"/>
        <dbReference type="Rhea" id="RHEA-COMP:12419"/>
        <dbReference type="ChEBI" id="CHEBI:15378"/>
        <dbReference type="ChEBI" id="CHEBI:57856"/>
        <dbReference type="ChEBI" id="CHEBI:59789"/>
        <dbReference type="ChEBI" id="CHEBI:90615"/>
        <dbReference type="ChEBI" id="CHEBI:90616"/>
        <dbReference type="EC" id="2.1.1.72"/>
    </reaction>
</comment>
<keyword evidence="8" id="KW-1185">Reference proteome</keyword>
<keyword evidence="3" id="KW-0808">Transferase</keyword>
<dbReference type="Proteomes" id="UP000193710">
    <property type="component" value="Unassembled WGS sequence"/>
</dbReference>
<evidence type="ECO:0000313" key="8">
    <source>
        <dbReference type="Proteomes" id="UP000193710"/>
    </source>
</evidence>
<dbReference type="RefSeq" id="WP_036470025.1">
    <property type="nucleotide sequence ID" value="NZ_HG964446.1"/>
</dbReference>
<evidence type="ECO:0000256" key="1">
    <source>
        <dbReference type="ARBA" id="ARBA00011900"/>
    </source>
</evidence>
<sequence length="1058" mass="117050">MPILTSQQRTLLEGACTKGRRASEHAVRAALAGLAVTAERPPAHLNEDDRQIRRGLRAKARQLGDHGDGLPLLVAECAYEQWHRLLFARFLTENNLLIHPEYRVPVTLADCEELAESLGAPDGWSVAARFAAEILPGIFRQDDPCIRLRLAPEGRLSLEGVVAAVPAEVFTCDDALGWVYQFWQKDKKAEVNASERKIGGADVAPVTQLFTENYMVRFLLENSLGAWWASRHPDSSLVEDFEYLRFNDAGKPAAGTFDSWPDRISEVTVMDPCCGSGHFLVEAFSMLWRMRAEDDGLAPVDAQDAVLRDNLFGLELDPRCVQIAMFALALQAWKSSGEWREIPVPNVACSGIPVKAPAEEWRALANGDQRLEDALVRLHILFQDADTLGSLIDPRRAAEISGPTGSQISLEDVDWEELLPSAQRAFTKEGHDPAASVLAADVSGVWRAAELLTRSFTLVATNVPFLSRGKQSAVLRTYCDSHLAEGRGDLATAMLLRWARVATVALVTPQNWQEKSTYSDLRQWVLHSSSYRLFARIGNNVWQTQSSGQPFKMPTVLSVLEHQQPSDKAMTSVIDIGNGSLATKARDLAKSDTAAFLQSAHQDNPESRILPVPVATSSVLLGSIARCLQGTSTGDTPRYVRQFWELPHVDRPWHRFQSSTAVTAPYVGRESVVRWDRPGGVVDEPGSAVRGEEAWGHLGVSVTQMGNLSRTLYLGDRFDTNAAAVVPHDAELVPALWAFCTSDQFVPTVRSVASSTQVTNGALELVPFDVEHWRKVAEDDGPLPEPDSTDPTQWLFGGRPDASTAPLHVAVARLLGYRWPEQSDSDDLSAFTDADGIACLPSVAGEPPAAERLEQLLATAFGQSWSSAKQKNLLESTGSKKNNLDDWLRDDCFKQHCALFGHRPFVWHIWDGQRNGFAALVNYHRLDRKMLEKLTYTYLGDWIERQRAEVRDDAVGAEARLAAASELRKSLELILDGDPPYDIYIRWKSLAEQAIGWDPDLNDGVRMNVRPFVEAGILRSSFSIHWRKDRGKNADGSERLNDCHLTTAEKRASRGGSV</sequence>
<dbReference type="GO" id="GO:0009007">
    <property type="term" value="F:site-specific DNA-methyltransferase (adenine-specific) activity"/>
    <property type="evidence" value="ECO:0007669"/>
    <property type="project" value="UniProtKB-EC"/>
</dbReference>
<evidence type="ECO:0000259" key="5">
    <source>
        <dbReference type="Pfam" id="PF20473"/>
    </source>
</evidence>
<dbReference type="InterPro" id="IPR050953">
    <property type="entry name" value="N4_N6_ade-DNA_methylase"/>
</dbReference>
<protein>
    <recommendedName>
        <fullName evidence="1">site-specific DNA-methyltransferase (adenine-specific)</fullName>
        <ecNumber evidence="1">2.1.1.72</ecNumber>
    </recommendedName>
</protein>
<dbReference type="GO" id="GO:0032259">
    <property type="term" value="P:methylation"/>
    <property type="evidence" value="ECO:0007669"/>
    <property type="project" value="UniProtKB-KW"/>
</dbReference>
<dbReference type="InterPro" id="IPR046816">
    <property type="entry name" value="MmeI_Mtase"/>
</dbReference>
<dbReference type="PANTHER" id="PTHR33841:SF1">
    <property type="entry name" value="DNA METHYLTRANSFERASE A"/>
    <property type="match status" value="1"/>
</dbReference>
<dbReference type="HOGENOM" id="CLU_008940_0_0_11"/>
<reference evidence="7 8" key="3">
    <citation type="submission" date="2016-01" db="EMBL/GenBank/DDBJ databases">
        <title>The new phylogeny of the genus Mycobacterium.</title>
        <authorList>
            <person name="Tarcisio F."/>
            <person name="Conor M."/>
            <person name="Antonella G."/>
            <person name="Elisabetta G."/>
            <person name="Giulia F.S."/>
            <person name="Sara T."/>
            <person name="Anna F."/>
            <person name="Clotilde B."/>
            <person name="Roberto B."/>
            <person name="Veronica D.S."/>
            <person name="Fabio R."/>
            <person name="Monica P."/>
            <person name="Olivier J."/>
            <person name="Enrico T."/>
            <person name="Nicola S."/>
        </authorList>
    </citation>
    <scope>NUCLEOTIDE SEQUENCE [LARGE SCALE GENOMIC DNA]</scope>
    <source>
        <strain evidence="7 8">DSM 44626</strain>
    </source>
</reference>
<feature type="domain" description="MmeI-like DNA-methyltransferase" evidence="5">
    <location>
        <begin position="260"/>
        <end position="340"/>
    </location>
</feature>
<dbReference type="eggNOG" id="COG0827">
    <property type="taxonomic scope" value="Bacteria"/>
</dbReference>